<dbReference type="PANTHER" id="PTHR30328:SF54">
    <property type="entry name" value="HTH-TYPE TRANSCRIPTIONAL REPRESSOR SCO4008"/>
    <property type="match status" value="1"/>
</dbReference>
<dbReference type="AlphaFoldDB" id="A0A975Q3G2"/>
<name>A0A975Q3G2_9SPHN</name>
<evidence type="ECO:0000256" key="2">
    <source>
        <dbReference type="PROSITE-ProRule" id="PRU00335"/>
    </source>
</evidence>
<dbReference type="KEGG" id="spph:KFK14_11050"/>
<dbReference type="InterPro" id="IPR009057">
    <property type="entry name" value="Homeodomain-like_sf"/>
</dbReference>
<dbReference type="Proteomes" id="UP000681425">
    <property type="component" value="Chromosome"/>
</dbReference>
<dbReference type="Pfam" id="PF00440">
    <property type="entry name" value="TetR_N"/>
    <property type="match status" value="1"/>
</dbReference>
<organism evidence="5 6">
    <name type="scientific">Sphingobium phenoxybenzoativorans</name>
    <dbReference type="NCBI Taxonomy" id="1592790"/>
    <lineage>
        <taxon>Bacteria</taxon>
        <taxon>Pseudomonadati</taxon>
        <taxon>Pseudomonadota</taxon>
        <taxon>Alphaproteobacteria</taxon>
        <taxon>Sphingomonadales</taxon>
        <taxon>Sphingomonadaceae</taxon>
        <taxon>Sphingobium</taxon>
    </lineage>
</organism>
<dbReference type="PRINTS" id="PR00455">
    <property type="entry name" value="HTHTETR"/>
</dbReference>
<evidence type="ECO:0000256" key="3">
    <source>
        <dbReference type="SAM" id="MobiDB-lite"/>
    </source>
</evidence>
<dbReference type="InterPro" id="IPR036271">
    <property type="entry name" value="Tet_transcr_reg_TetR-rel_C_sf"/>
</dbReference>
<accession>A0A975Q3G2</accession>
<reference evidence="5" key="1">
    <citation type="submission" date="2021-04" db="EMBL/GenBank/DDBJ databases">
        <title>Isolation of p-tert-butylphenol degrading bacteria Sphingobium phenoxybenzoativorans Tas13 from active sludge.</title>
        <authorList>
            <person name="Li Y."/>
        </authorList>
    </citation>
    <scope>NUCLEOTIDE SEQUENCE</scope>
    <source>
        <strain evidence="5">Tas13</strain>
    </source>
</reference>
<feature type="domain" description="HTH tetR-type" evidence="4">
    <location>
        <begin position="34"/>
        <end position="94"/>
    </location>
</feature>
<gene>
    <name evidence="5" type="ORF">KFK14_11050</name>
</gene>
<evidence type="ECO:0000313" key="5">
    <source>
        <dbReference type="EMBL" id="QUT07869.1"/>
    </source>
</evidence>
<evidence type="ECO:0000259" key="4">
    <source>
        <dbReference type="PROSITE" id="PS50977"/>
    </source>
</evidence>
<proteinExistence type="predicted"/>
<sequence length="228" mass="26092">MNGETSSKPAKKPRSPKKTDTSSGQRTKRRRRPEEVKERILSAALTAFATYGFEGASVRSIAKDAHASLPLVLYHFRSKEDLWRTVMEGVYEEIDTGQKRHPNYDSLSASERLRLLIEDIVRFFANSPSLHRLMTLEGHQITDRLLWMCERHTRKSFRDMTTLIVEAQREGKVRMVDPARLRFAINAMSAVPFAVSAEYQILTNKSPFSAEEIEGTISLINQFVFLDD</sequence>
<dbReference type="SUPFAM" id="SSF46689">
    <property type="entry name" value="Homeodomain-like"/>
    <property type="match status" value="1"/>
</dbReference>
<dbReference type="Gene3D" id="1.10.357.10">
    <property type="entry name" value="Tetracycline Repressor, domain 2"/>
    <property type="match status" value="1"/>
</dbReference>
<dbReference type="PROSITE" id="PS50977">
    <property type="entry name" value="HTH_TETR_2"/>
    <property type="match status" value="1"/>
</dbReference>
<keyword evidence="6" id="KW-1185">Reference proteome</keyword>
<feature type="DNA-binding region" description="H-T-H motif" evidence="2">
    <location>
        <begin position="57"/>
        <end position="76"/>
    </location>
</feature>
<protein>
    <submittedName>
        <fullName evidence="5">TetR/AcrR family transcriptional regulator</fullName>
    </submittedName>
</protein>
<dbReference type="EMBL" id="CP073910">
    <property type="protein sequence ID" value="QUT07869.1"/>
    <property type="molecule type" value="Genomic_DNA"/>
</dbReference>
<dbReference type="Gene3D" id="1.10.10.60">
    <property type="entry name" value="Homeodomain-like"/>
    <property type="match status" value="1"/>
</dbReference>
<evidence type="ECO:0000256" key="1">
    <source>
        <dbReference type="ARBA" id="ARBA00023125"/>
    </source>
</evidence>
<feature type="region of interest" description="Disordered" evidence="3">
    <location>
        <begin position="1"/>
        <end position="36"/>
    </location>
</feature>
<dbReference type="InterPro" id="IPR001647">
    <property type="entry name" value="HTH_TetR"/>
</dbReference>
<keyword evidence="1 2" id="KW-0238">DNA-binding</keyword>
<dbReference type="PANTHER" id="PTHR30328">
    <property type="entry name" value="TRANSCRIPTIONAL REPRESSOR"/>
    <property type="match status" value="1"/>
</dbReference>
<dbReference type="SUPFAM" id="SSF48498">
    <property type="entry name" value="Tetracyclin repressor-like, C-terminal domain"/>
    <property type="match status" value="1"/>
</dbReference>
<dbReference type="GO" id="GO:0003677">
    <property type="term" value="F:DNA binding"/>
    <property type="evidence" value="ECO:0007669"/>
    <property type="project" value="UniProtKB-UniRule"/>
</dbReference>
<dbReference type="InterPro" id="IPR050109">
    <property type="entry name" value="HTH-type_TetR-like_transc_reg"/>
</dbReference>
<dbReference type="RefSeq" id="WP_212610826.1">
    <property type="nucleotide sequence ID" value="NZ_CP073910.1"/>
</dbReference>
<evidence type="ECO:0000313" key="6">
    <source>
        <dbReference type="Proteomes" id="UP000681425"/>
    </source>
</evidence>